<organism evidence="3 4">
    <name type="scientific">Streptomyces evansiae</name>
    <dbReference type="NCBI Taxonomy" id="3075535"/>
    <lineage>
        <taxon>Bacteria</taxon>
        <taxon>Bacillati</taxon>
        <taxon>Actinomycetota</taxon>
        <taxon>Actinomycetes</taxon>
        <taxon>Kitasatosporales</taxon>
        <taxon>Streptomycetaceae</taxon>
        <taxon>Streptomyces</taxon>
    </lineage>
</organism>
<dbReference type="InterPro" id="IPR050742">
    <property type="entry name" value="Helicase_Restrict-Modif_Enz"/>
</dbReference>
<comment type="caution">
    <text evidence="3">The sequence shown here is derived from an EMBL/GenBank/DDBJ whole genome shotgun (WGS) entry which is preliminary data.</text>
</comment>
<evidence type="ECO:0000313" key="4">
    <source>
        <dbReference type="Proteomes" id="UP001183610"/>
    </source>
</evidence>
<dbReference type="EMBL" id="JAVRET010000090">
    <property type="protein sequence ID" value="MDT0412643.1"/>
    <property type="molecule type" value="Genomic_DNA"/>
</dbReference>
<dbReference type="RefSeq" id="WP_037884692.1">
    <property type="nucleotide sequence ID" value="NZ_JAVRET010000090.1"/>
</dbReference>
<dbReference type="InterPro" id="IPR005114">
    <property type="entry name" value="Helicase_assoc"/>
</dbReference>
<gene>
    <name evidence="3" type="ORF">RM698_26790</name>
</gene>
<evidence type="ECO:0000313" key="3">
    <source>
        <dbReference type="EMBL" id="MDT0412643.1"/>
    </source>
</evidence>
<dbReference type="Gene3D" id="6.10.140.530">
    <property type="match status" value="1"/>
</dbReference>
<proteinExistence type="predicted"/>
<feature type="region of interest" description="Disordered" evidence="1">
    <location>
        <begin position="833"/>
        <end position="857"/>
    </location>
</feature>
<feature type="region of interest" description="Disordered" evidence="1">
    <location>
        <begin position="524"/>
        <end position="588"/>
    </location>
</feature>
<dbReference type="PANTHER" id="PTHR47396">
    <property type="entry name" value="TYPE I RESTRICTION ENZYME ECOKI R PROTEIN"/>
    <property type="match status" value="1"/>
</dbReference>
<dbReference type="SUPFAM" id="SSF52540">
    <property type="entry name" value="P-loop containing nucleoside triphosphate hydrolases"/>
    <property type="match status" value="1"/>
</dbReference>
<sequence>MACLPREEIQVSVSRIPLRKHQVELMSDLRKWVRVAARESARTGRGARATVVSATGTGKTISAAAAALELFPSGRILVMVPTLDLLVQTAQSWRAVGHTAPMVGVCQLPGDLLLEELRVRTTTHPIRLALWAGSGPVVVLATYSSLVGEDGQGGPLEAALAGSGLYGQRMDGFDLAIMDEAHRTAGNAAKPWAAIHDNTRIPAAHRLYLTATPRVLAPAHPERGEGQEEDGGQEAPALVTMANDPEGPYGAWIHELGLSEAIERRILAPFEIDVLEITDPEPELMAGMDREARRGRRLALLQTALLEHAAEHNLRTVMTFHQRVEEAAAFAEKMPETAADLYRNEVSGEDLALAEALPASEVGGGFYELEPGRHVRPERVWSRWLCGDHPVAERRGVLGEFANGMDSAGVRVHRAFLASVRVLGEGVDIVGERGVEAICFADARGSQVEIVQNIGRALRPNPDGRTKTARIIVPVFLQADEDGEGMVASEAYRPLVAVLQGLRSHSEHLVEKLMLRARVRAESASAGSAEEGGAGPARVLSDSGTSSPASEDVEDVEGLEQGADGGGAGEDDAEAGAETGAEPESVLLRFSTPRSAATIAAFLRTRVYQPESTVWLEGYEALRAWRAARGVSGVCAVPYDAEVAAGASRRYPVGRWTAAQRRARREGTLSAHRVELLDAEGMVWEPREEEWERTLAGLRSYRTAYGHLAPRRRETWGEDEGGGEGVVRVGDLMANLRRKDGLGKDPERAAARAAQLRAVDEDWDCPWPLDWQRCYRQLVLLAAGEPDGRAPQIAPGVRIDGDDLGTWVARQQEPRVWAKLSTEQRARLEALGLRPTETTPGQGAEGAEAAGSGKRTATARAAFQRGVAALAQWAEREGAEKPVPRKHTETVSVDGEDVDVRLGVWTSNTKSRYDGLTAEERAQLRALGVPWAG</sequence>
<dbReference type="InterPro" id="IPR014001">
    <property type="entry name" value="Helicase_ATP-bd"/>
</dbReference>
<dbReference type="PANTHER" id="PTHR47396:SF1">
    <property type="entry name" value="ATP-DEPENDENT HELICASE IRC3-RELATED"/>
    <property type="match status" value="1"/>
</dbReference>
<protein>
    <submittedName>
        <fullName evidence="3">Helicase associated domain protein</fullName>
    </submittedName>
</protein>
<dbReference type="Pfam" id="PF04851">
    <property type="entry name" value="ResIII"/>
    <property type="match status" value="1"/>
</dbReference>
<dbReference type="CDD" id="cd18785">
    <property type="entry name" value="SF2_C"/>
    <property type="match status" value="1"/>
</dbReference>
<dbReference type="Pfam" id="PF03457">
    <property type="entry name" value="HA"/>
    <property type="match status" value="3"/>
</dbReference>
<reference evidence="4" key="1">
    <citation type="submission" date="2023-07" db="EMBL/GenBank/DDBJ databases">
        <title>30 novel species of actinomycetes from the DSMZ collection.</title>
        <authorList>
            <person name="Nouioui I."/>
        </authorList>
    </citation>
    <scope>NUCLEOTIDE SEQUENCE [LARGE SCALE GENOMIC DNA]</scope>
    <source>
        <strain evidence="4">DSM 41979</strain>
    </source>
</reference>
<evidence type="ECO:0000259" key="2">
    <source>
        <dbReference type="PROSITE" id="PS51192"/>
    </source>
</evidence>
<name>A0ABU2R7G8_9ACTN</name>
<feature type="compositionally biased region" description="Low complexity" evidence="1">
    <location>
        <begin position="835"/>
        <end position="851"/>
    </location>
</feature>
<evidence type="ECO:0000256" key="1">
    <source>
        <dbReference type="SAM" id="MobiDB-lite"/>
    </source>
</evidence>
<keyword evidence="4" id="KW-1185">Reference proteome</keyword>
<dbReference type="PROSITE" id="PS51192">
    <property type="entry name" value="HELICASE_ATP_BIND_1"/>
    <property type="match status" value="1"/>
</dbReference>
<dbReference type="Proteomes" id="UP001183610">
    <property type="component" value="Unassembled WGS sequence"/>
</dbReference>
<dbReference type="Gene3D" id="3.40.50.300">
    <property type="entry name" value="P-loop containing nucleotide triphosphate hydrolases"/>
    <property type="match status" value="2"/>
</dbReference>
<dbReference type="InterPro" id="IPR027417">
    <property type="entry name" value="P-loop_NTPase"/>
</dbReference>
<dbReference type="SMART" id="SM00487">
    <property type="entry name" value="DEXDc"/>
    <property type="match status" value="1"/>
</dbReference>
<dbReference type="InterPro" id="IPR006935">
    <property type="entry name" value="Helicase/UvrB_N"/>
</dbReference>
<accession>A0ABU2R7G8</accession>
<feature type="domain" description="Helicase ATP-binding" evidence="2">
    <location>
        <begin position="40"/>
        <end position="213"/>
    </location>
</feature>